<dbReference type="KEGG" id="oxy:HCG48_05235"/>
<evidence type="ECO:0000256" key="1">
    <source>
        <dbReference type="SAM" id="SignalP"/>
    </source>
</evidence>
<accession>A0A6H1TTW3</accession>
<feature type="signal peptide" evidence="1">
    <location>
        <begin position="1"/>
        <end position="23"/>
    </location>
</feature>
<name>A0A6H1TTW3_9CYAN</name>
<evidence type="ECO:0000313" key="4">
    <source>
        <dbReference type="Proteomes" id="UP000500857"/>
    </source>
</evidence>
<dbReference type="InterPro" id="IPR024981">
    <property type="entry name" value="DUF3887"/>
</dbReference>
<feature type="domain" description="DUF3887" evidence="2">
    <location>
        <begin position="46"/>
        <end position="135"/>
    </location>
</feature>
<gene>
    <name evidence="3" type="ORF">HCG48_05235</name>
</gene>
<keyword evidence="1" id="KW-0732">Signal</keyword>
<sequence length="141" mass="15202">MKANLAVLCLAVVGVFASVPTHATPVTPTPSSVSILAQATDITDLAQEFITELAEAKYAVAVQKYDSELRESVTPQTLEAEWTDMIAKTGAFENIVNVEVDTVDSSQIAVVTCEFENTTIDILVIFNTDGNITAFNYPDEI</sequence>
<dbReference type="RefSeq" id="WP_168568201.1">
    <property type="nucleotide sequence ID" value="NZ_CP051167.1"/>
</dbReference>
<dbReference type="Pfam" id="PF13026">
    <property type="entry name" value="DUF3887"/>
    <property type="match status" value="1"/>
</dbReference>
<dbReference type="Proteomes" id="UP000500857">
    <property type="component" value="Chromosome"/>
</dbReference>
<dbReference type="Gene3D" id="3.10.450.590">
    <property type="match status" value="1"/>
</dbReference>
<dbReference type="AlphaFoldDB" id="A0A6H1TTW3"/>
<evidence type="ECO:0000259" key="2">
    <source>
        <dbReference type="Pfam" id="PF13026"/>
    </source>
</evidence>
<keyword evidence="4" id="KW-1185">Reference proteome</keyword>
<organism evidence="3 4">
    <name type="scientific">Oxynema aestuarii AP17</name>
    <dbReference type="NCBI Taxonomy" id="2064643"/>
    <lineage>
        <taxon>Bacteria</taxon>
        <taxon>Bacillati</taxon>
        <taxon>Cyanobacteriota</taxon>
        <taxon>Cyanophyceae</taxon>
        <taxon>Oscillatoriophycideae</taxon>
        <taxon>Oscillatoriales</taxon>
        <taxon>Oscillatoriaceae</taxon>
        <taxon>Oxynema</taxon>
        <taxon>Oxynema aestuarii</taxon>
    </lineage>
</organism>
<evidence type="ECO:0000313" key="3">
    <source>
        <dbReference type="EMBL" id="QIZ70044.1"/>
    </source>
</evidence>
<protein>
    <submittedName>
        <fullName evidence="3">DUF3887 domain-containing protein</fullName>
    </submittedName>
</protein>
<dbReference type="EMBL" id="CP051167">
    <property type="protein sequence ID" value="QIZ70044.1"/>
    <property type="molecule type" value="Genomic_DNA"/>
</dbReference>
<proteinExistence type="predicted"/>
<feature type="chain" id="PRO_5026146730" evidence="1">
    <location>
        <begin position="24"/>
        <end position="141"/>
    </location>
</feature>
<reference evidence="3 4" key="1">
    <citation type="submission" date="2020-04" db="EMBL/GenBank/DDBJ databases">
        <authorList>
            <person name="Basu S."/>
            <person name="Maruthanayagam V."/>
            <person name="Chakraborty S."/>
            <person name="Pramanik A."/>
            <person name="Mukherjee J."/>
            <person name="Brink B."/>
        </authorList>
    </citation>
    <scope>NUCLEOTIDE SEQUENCE [LARGE SCALE GENOMIC DNA]</scope>
    <source>
        <strain evidence="3 4">AP17</strain>
    </source>
</reference>